<dbReference type="GO" id="GO:0045892">
    <property type="term" value="P:negative regulation of DNA-templated transcription"/>
    <property type="evidence" value="ECO:0007669"/>
    <property type="project" value="InterPro"/>
</dbReference>
<feature type="region of interest" description="Disordered" evidence="1">
    <location>
        <begin position="73"/>
        <end position="93"/>
    </location>
</feature>
<dbReference type="AlphaFoldDB" id="A0AAQ4DMU3"/>
<dbReference type="EMBL" id="JARKHS020028997">
    <property type="protein sequence ID" value="KAK8763783.1"/>
    <property type="molecule type" value="Genomic_DNA"/>
</dbReference>
<organism evidence="3 4">
    <name type="scientific">Amblyomma americanum</name>
    <name type="common">Lone star tick</name>
    <dbReference type="NCBI Taxonomy" id="6943"/>
    <lineage>
        <taxon>Eukaryota</taxon>
        <taxon>Metazoa</taxon>
        <taxon>Ecdysozoa</taxon>
        <taxon>Arthropoda</taxon>
        <taxon>Chelicerata</taxon>
        <taxon>Arachnida</taxon>
        <taxon>Acari</taxon>
        <taxon>Parasitiformes</taxon>
        <taxon>Ixodida</taxon>
        <taxon>Ixodoidea</taxon>
        <taxon>Ixodidae</taxon>
        <taxon>Amblyomminae</taxon>
        <taxon>Amblyomma</taxon>
    </lineage>
</organism>
<reference evidence="3 4" key="1">
    <citation type="journal article" date="2023" name="Arcadia Sci">
        <title>De novo assembly of a long-read Amblyomma americanum tick genome.</title>
        <authorList>
            <person name="Chou S."/>
            <person name="Poskanzer K.E."/>
            <person name="Rollins M."/>
            <person name="Thuy-Boun P.S."/>
        </authorList>
    </citation>
    <scope>NUCLEOTIDE SEQUENCE [LARGE SCALE GENOMIC DNA]</scope>
    <source>
        <strain evidence="3">F_SG_1</strain>
        <tissue evidence="3">Salivary glands</tissue>
    </source>
</reference>
<evidence type="ECO:0000256" key="1">
    <source>
        <dbReference type="SAM" id="MobiDB-lite"/>
    </source>
</evidence>
<dbReference type="InterPro" id="IPR013201">
    <property type="entry name" value="Prot_inhib_I29"/>
</dbReference>
<dbReference type="Pfam" id="PF08246">
    <property type="entry name" value="Inhibitor_I29"/>
    <property type="match status" value="1"/>
</dbReference>
<proteinExistence type="predicted"/>
<protein>
    <recommendedName>
        <fullName evidence="2">Cathepsin propeptide inhibitor domain-containing protein</fullName>
    </recommendedName>
</protein>
<sequence>MFALVRFVDDQDNRRHVVSVKDIQDFHPVGKSDYDNKTVYTVFWRDDLEDNTGFYSAQILMLGDTQEELLERKKRPPVPKVTVEESSEDESAIQKRKQPGKLRVLFSKFFTCFFADRAYNGEEDCYGMKLFEKTLRFIINHNERYRKGEASDKVEVNHFADWRLKHFLEMP</sequence>
<evidence type="ECO:0000313" key="3">
    <source>
        <dbReference type="EMBL" id="KAK8763783.1"/>
    </source>
</evidence>
<dbReference type="Gene3D" id="1.10.287.2250">
    <property type="match status" value="1"/>
</dbReference>
<dbReference type="GO" id="GO:0003677">
    <property type="term" value="F:DNA binding"/>
    <property type="evidence" value="ECO:0007669"/>
    <property type="project" value="InterPro"/>
</dbReference>
<dbReference type="PANTHER" id="PTHR14628">
    <property type="entry name" value="BEN DOMAIN-CONTAINING PROTEIN 5"/>
    <property type="match status" value="1"/>
</dbReference>
<dbReference type="InterPro" id="IPR038765">
    <property type="entry name" value="Papain-like_cys_pep_sf"/>
</dbReference>
<dbReference type="Proteomes" id="UP001321473">
    <property type="component" value="Unassembled WGS sequence"/>
</dbReference>
<dbReference type="PANTHER" id="PTHR14628:SF1">
    <property type="entry name" value="BEN DOMAIN-CONTAINING PROTEIN 5"/>
    <property type="match status" value="1"/>
</dbReference>
<dbReference type="SUPFAM" id="SSF54001">
    <property type="entry name" value="Cysteine proteinases"/>
    <property type="match status" value="1"/>
</dbReference>
<dbReference type="InterPro" id="IPR040391">
    <property type="entry name" value="BEND5"/>
</dbReference>
<name>A0AAQ4DMU3_AMBAM</name>
<evidence type="ECO:0000259" key="2">
    <source>
        <dbReference type="Pfam" id="PF08246"/>
    </source>
</evidence>
<keyword evidence="4" id="KW-1185">Reference proteome</keyword>
<gene>
    <name evidence="3" type="ORF">V5799_033606</name>
</gene>
<comment type="caution">
    <text evidence="3">The sequence shown here is derived from an EMBL/GenBank/DDBJ whole genome shotgun (WGS) entry which is preliminary data.</text>
</comment>
<feature type="domain" description="Cathepsin propeptide inhibitor" evidence="2">
    <location>
        <begin position="117"/>
        <end position="163"/>
    </location>
</feature>
<evidence type="ECO:0000313" key="4">
    <source>
        <dbReference type="Proteomes" id="UP001321473"/>
    </source>
</evidence>
<accession>A0AAQ4DMU3</accession>